<protein>
    <submittedName>
        <fullName evidence="3">Amidase</fullName>
        <ecNumber evidence="3">3.5.1.4</ecNumber>
    </submittedName>
</protein>
<dbReference type="AlphaFoldDB" id="A0A7X2HLZ3"/>
<proteinExistence type="inferred from homology"/>
<dbReference type="InterPro" id="IPR020556">
    <property type="entry name" value="Amidase_CS"/>
</dbReference>
<dbReference type="InterPro" id="IPR023631">
    <property type="entry name" value="Amidase_dom"/>
</dbReference>
<dbReference type="PROSITE" id="PS00571">
    <property type="entry name" value="AMIDASES"/>
    <property type="match status" value="1"/>
</dbReference>
<evidence type="ECO:0000313" key="3">
    <source>
        <dbReference type="EMBL" id="MRS98896.1"/>
    </source>
</evidence>
<dbReference type="PANTHER" id="PTHR11895:SF7">
    <property type="entry name" value="GLUTAMYL-TRNA(GLN) AMIDOTRANSFERASE SUBUNIT A, MITOCHONDRIAL"/>
    <property type="match status" value="1"/>
</dbReference>
<keyword evidence="3" id="KW-0378">Hydrolase</keyword>
<dbReference type="Gene3D" id="3.90.1300.10">
    <property type="entry name" value="Amidase signature (AS) domain"/>
    <property type="match status" value="1"/>
</dbReference>
<sequence length="478" mass="51310">MEHTTLPNDLPAELWRWEARHLAEAIRRGDISSREATQSCIDRIATTNKHVNALTHVTAGSALLAADETDARRSRGEPLGLLHGVPVTIKCNVDVQGEPTTHGVVAKLGLIASEDSPVTRNLRAAGAVCVGRSNTPAFSLRWFTENDAHGRTLNPWRDDLTPGGSSGGASAAVAAGMSPVAHGNDLAGSVRYPAYACGVTGLRPTAGRVPSWTPTSGEERTFAAQMFAVQGPIARSVADVRLSLAAMSARDPRDPNWVPAPLEGPPVSNRRVAMVDEIPGMAIAPEVSAAIRQAAAWLEASGYIVERALPPDLGESVDVWMSIAMTEIMQGFAPTVFQLADEGTRKALQDTLAHPGAQLDLKRYIEGYGRRDRMRRRWNLFMEQYPVVLMPTSLELPFRYGDDQQGEEAMARILAAQLPLKLVAALNLPGLSVPTGLVDGVPVGVQLVSSAFREDLCLAAGEAIERQACMPMPFDQRG</sequence>
<dbReference type="InterPro" id="IPR000120">
    <property type="entry name" value="Amidase"/>
</dbReference>
<evidence type="ECO:0000313" key="4">
    <source>
        <dbReference type="Proteomes" id="UP000441032"/>
    </source>
</evidence>
<evidence type="ECO:0000256" key="1">
    <source>
        <dbReference type="ARBA" id="ARBA00009199"/>
    </source>
</evidence>
<dbReference type="RefSeq" id="WP_154206629.1">
    <property type="nucleotide sequence ID" value="NZ_WJYN01000003.1"/>
</dbReference>
<comment type="similarity">
    <text evidence="1">Belongs to the amidase family.</text>
</comment>
<dbReference type="EMBL" id="WJYN01000003">
    <property type="protein sequence ID" value="MRS98896.1"/>
    <property type="molecule type" value="Genomic_DNA"/>
</dbReference>
<reference evidence="3 4" key="1">
    <citation type="submission" date="2019-11" db="EMBL/GenBank/DDBJ databases">
        <title>Phenotypic characterization of an OXA-22 and OXA-60 co-producing Ralstonia pickettii clinical strain.</title>
        <authorList>
            <person name="He F."/>
        </authorList>
    </citation>
    <scope>NUCLEOTIDE SEQUENCE [LARGE SCALE GENOMIC DNA]</scope>
    <source>
        <strain evidence="3 4">PSLESD1</strain>
    </source>
</reference>
<dbReference type="SUPFAM" id="SSF75304">
    <property type="entry name" value="Amidase signature (AS) enzymes"/>
    <property type="match status" value="1"/>
</dbReference>
<dbReference type="GO" id="GO:0004040">
    <property type="term" value="F:amidase activity"/>
    <property type="evidence" value="ECO:0007669"/>
    <property type="project" value="UniProtKB-EC"/>
</dbReference>
<dbReference type="Proteomes" id="UP000441032">
    <property type="component" value="Unassembled WGS sequence"/>
</dbReference>
<dbReference type="Pfam" id="PF01425">
    <property type="entry name" value="Amidase"/>
    <property type="match status" value="1"/>
</dbReference>
<gene>
    <name evidence="3" type="ORF">GJQ57_09565</name>
</gene>
<comment type="caution">
    <text evidence="3">The sequence shown here is derived from an EMBL/GenBank/DDBJ whole genome shotgun (WGS) entry which is preliminary data.</text>
</comment>
<organism evidence="3 4">
    <name type="scientific">Ralstonia pickettii</name>
    <name type="common">Burkholderia pickettii</name>
    <dbReference type="NCBI Taxonomy" id="329"/>
    <lineage>
        <taxon>Bacteria</taxon>
        <taxon>Pseudomonadati</taxon>
        <taxon>Pseudomonadota</taxon>
        <taxon>Betaproteobacteria</taxon>
        <taxon>Burkholderiales</taxon>
        <taxon>Burkholderiaceae</taxon>
        <taxon>Ralstonia</taxon>
    </lineage>
</organism>
<evidence type="ECO:0000259" key="2">
    <source>
        <dbReference type="Pfam" id="PF01425"/>
    </source>
</evidence>
<accession>A0A7X2HLZ3</accession>
<feature type="domain" description="Amidase" evidence="2">
    <location>
        <begin position="35"/>
        <end position="458"/>
    </location>
</feature>
<dbReference type="PANTHER" id="PTHR11895">
    <property type="entry name" value="TRANSAMIDASE"/>
    <property type="match status" value="1"/>
</dbReference>
<dbReference type="InterPro" id="IPR036928">
    <property type="entry name" value="AS_sf"/>
</dbReference>
<dbReference type="EC" id="3.5.1.4" evidence="3"/>
<dbReference type="NCBIfam" id="NF005687">
    <property type="entry name" value="PRK07487.1"/>
    <property type="match status" value="1"/>
</dbReference>
<name>A0A7X2HLZ3_RALPI</name>